<reference evidence="2 3" key="1">
    <citation type="submission" date="2012-12" db="EMBL/GenBank/DDBJ databases">
        <title>Novel taxa of Listeriaceae from agricultural environments in the United States.</title>
        <authorList>
            <person name="den Bakker H.C."/>
            <person name="Allred A."/>
            <person name="Warchocki S."/>
            <person name="Wright E.M."/>
            <person name="Burrell A."/>
            <person name="Nightingale K.K."/>
            <person name="Kephart D."/>
            <person name="Wiedmann M."/>
        </authorList>
    </citation>
    <scope>NUCLEOTIDE SEQUENCE [LARGE SCALE GENOMIC DNA]</scope>
    <source>
        <strain evidence="2 3">FSL F6-1037</strain>
    </source>
</reference>
<dbReference type="PANTHER" id="PTHR40453:SF1">
    <property type="entry name" value="PROTEIN YOEF"/>
    <property type="match status" value="1"/>
</dbReference>
<dbReference type="EMBL" id="AODH01000044">
    <property type="protein sequence ID" value="EUJ36976.1"/>
    <property type="molecule type" value="Genomic_DNA"/>
</dbReference>
<sequence>MKKVMFIGPIGCGKTTLTQRLQGLALNYDKTQAVAFYPDMIDTPGEYMLHRQYYSALSVTAAEADVVALMQSVSDEEQLFAPGFGGIFNKPIIGIVSKSDEATSSAQIEQLQQRLREAGAQQLFCLSAVDETGIAQLLSYLKEEEDETLH</sequence>
<dbReference type="NCBIfam" id="TIGR02528">
    <property type="entry name" value="EutP"/>
    <property type="match status" value="1"/>
</dbReference>
<dbReference type="InterPro" id="IPR012381">
    <property type="entry name" value="EutP_PduV"/>
</dbReference>
<protein>
    <submittedName>
        <fullName evidence="2">Propanediol utilization protein PduV</fullName>
    </submittedName>
</protein>
<dbReference type="SUPFAM" id="SSF52540">
    <property type="entry name" value="P-loop containing nucleoside triphosphate hydrolases"/>
    <property type="match status" value="1"/>
</dbReference>
<organism evidence="2 3">
    <name type="scientific">Brochothrix campestris FSL F6-1037</name>
    <dbReference type="NCBI Taxonomy" id="1265861"/>
    <lineage>
        <taxon>Bacteria</taxon>
        <taxon>Bacillati</taxon>
        <taxon>Bacillota</taxon>
        <taxon>Bacilli</taxon>
        <taxon>Bacillales</taxon>
        <taxon>Listeriaceae</taxon>
        <taxon>Brochothrix</taxon>
    </lineage>
</organism>
<dbReference type="PANTHER" id="PTHR40453">
    <property type="entry name" value="PROTEIN YOEF"/>
    <property type="match status" value="1"/>
</dbReference>
<evidence type="ECO:0000313" key="3">
    <source>
        <dbReference type="Proteomes" id="UP000019243"/>
    </source>
</evidence>
<dbReference type="PIRSF" id="PIRSF036409">
    <property type="entry name" value="EutP_PduV"/>
    <property type="match status" value="1"/>
</dbReference>
<keyword evidence="1" id="KW-0547">Nucleotide-binding</keyword>
<comment type="caution">
    <text evidence="2">The sequence shown here is derived from an EMBL/GenBank/DDBJ whole genome shotgun (WGS) entry which is preliminary data.</text>
</comment>
<dbReference type="PATRIC" id="fig|1265861.3.peg.2017"/>
<keyword evidence="3" id="KW-1185">Reference proteome</keyword>
<dbReference type="RefSeq" id="WP_035315234.1">
    <property type="nucleotide sequence ID" value="NZ_AODH01000044.1"/>
</dbReference>
<evidence type="ECO:0000256" key="1">
    <source>
        <dbReference type="PIRNR" id="PIRNR036409"/>
    </source>
</evidence>
<comment type="similarity">
    <text evidence="1">Belongs to the EutP/PduV family.</text>
</comment>
<dbReference type="AlphaFoldDB" id="W7CMU9"/>
<dbReference type="STRING" id="1265861.BCAMP_10280"/>
<name>W7CMU9_9LIST</name>
<dbReference type="Gene3D" id="3.40.50.300">
    <property type="entry name" value="P-loop containing nucleotide triphosphate hydrolases"/>
    <property type="match status" value="1"/>
</dbReference>
<dbReference type="Pfam" id="PF10662">
    <property type="entry name" value="PduV-EutP"/>
    <property type="match status" value="1"/>
</dbReference>
<dbReference type="Proteomes" id="UP000019243">
    <property type="component" value="Unassembled WGS sequence"/>
</dbReference>
<dbReference type="GO" id="GO:0005524">
    <property type="term" value="F:ATP binding"/>
    <property type="evidence" value="ECO:0007669"/>
    <property type="project" value="UniProtKB-UniRule"/>
</dbReference>
<dbReference type="OrthoDB" id="6179at2"/>
<accession>W7CMU9</accession>
<dbReference type="GO" id="GO:0006576">
    <property type="term" value="P:biogenic amine metabolic process"/>
    <property type="evidence" value="ECO:0007669"/>
    <property type="project" value="InterPro"/>
</dbReference>
<dbReference type="InterPro" id="IPR027417">
    <property type="entry name" value="P-loop_NTPase"/>
</dbReference>
<evidence type="ECO:0000313" key="2">
    <source>
        <dbReference type="EMBL" id="EUJ36976.1"/>
    </source>
</evidence>
<gene>
    <name evidence="2" type="ORF">BCAMP_10280</name>
</gene>
<proteinExistence type="inferred from homology"/>